<name>A0ABP1F7F7_9FLAO</name>
<evidence type="ECO:0000313" key="4">
    <source>
        <dbReference type="Proteomes" id="UP001497602"/>
    </source>
</evidence>
<dbReference type="RefSeq" id="WP_348737373.1">
    <property type="nucleotide sequence ID" value="NZ_CAXJRC010000007.1"/>
</dbReference>
<evidence type="ECO:0000259" key="2">
    <source>
        <dbReference type="Pfam" id="PF19576"/>
    </source>
</evidence>
<keyword evidence="4" id="KW-1185">Reference proteome</keyword>
<protein>
    <submittedName>
        <fullName evidence="3">PlsC domain-containing protein</fullName>
    </submittedName>
</protein>
<dbReference type="InterPro" id="IPR045746">
    <property type="entry name" value="ACT14924-like_Acyltransf_dom"/>
</dbReference>
<evidence type="ECO:0000313" key="3">
    <source>
        <dbReference type="EMBL" id="CAL2105553.1"/>
    </source>
</evidence>
<proteinExistence type="predicted"/>
<sequence>MGLVNSKEIAKVLNVGKAGFLGTFIGWIVLKVLRIDAVNKLYDDNKHLPDIEFLRGILKDMKVKYEISDEDLERVPKNGSFITVSNHPMGGVDAILLLKIMLEVRPDFKATANFFAQRVVPVQSIIIPVNPFENRKKEIGSLGAFEKCLTVIGEGKPLGLFPAGEVSTIKDGNIFQDRKWGTSSIKLIQKSQVPVVPLYFHAKNSNLFYWLSGISGFLRTAKLPSEFFTQKKKIVKVRIGNPIPVKDQNRHTNIEDLSNFLREKTYVLANSYNETFNS</sequence>
<comment type="caution">
    <text evidence="3">The sequence shown here is derived from an EMBL/GenBank/DDBJ whole genome shotgun (WGS) entry which is preliminary data.</text>
</comment>
<accession>A0ABP1F7F7</accession>
<gene>
    <name evidence="3" type="ORF">T190115A13A_160086</name>
</gene>
<dbReference type="SUPFAM" id="SSF69593">
    <property type="entry name" value="Glycerol-3-phosphate (1)-acyltransferase"/>
    <property type="match status" value="1"/>
</dbReference>
<dbReference type="EMBL" id="CAXJRC010000007">
    <property type="protein sequence ID" value="CAL2105553.1"/>
    <property type="molecule type" value="Genomic_DNA"/>
</dbReference>
<dbReference type="CDD" id="cd07986">
    <property type="entry name" value="LPLAT_ACT14924-like"/>
    <property type="match status" value="1"/>
</dbReference>
<feature type="transmembrane region" description="Helical" evidence="1">
    <location>
        <begin position="12"/>
        <end position="30"/>
    </location>
</feature>
<keyword evidence="1" id="KW-0812">Transmembrane</keyword>
<evidence type="ECO:0000256" key="1">
    <source>
        <dbReference type="SAM" id="Phobius"/>
    </source>
</evidence>
<keyword evidence="1" id="KW-1133">Transmembrane helix</keyword>
<organism evidence="3 4">
    <name type="scientific">Tenacibaculum vairaonense</name>
    <dbReference type="NCBI Taxonomy" id="3137860"/>
    <lineage>
        <taxon>Bacteria</taxon>
        <taxon>Pseudomonadati</taxon>
        <taxon>Bacteroidota</taxon>
        <taxon>Flavobacteriia</taxon>
        <taxon>Flavobacteriales</taxon>
        <taxon>Flavobacteriaceae</taxon>
        <taxon>Tenacibaculum</taxon>
    </lineage>
</organism>
<dbReference type="Pfam" id="PF19576">
    <property type="entry name" value="Acyltransf_2"/>
    <property type="match status" value="1"/>
</dbReference>
<keyword evidence="1" id="KW-0472">Membrane</keyword>
<reference evidence="3 4" key="1">
    <citation type="submission" date="2024-05" db="EMBL/GenBank/DDBJ databases">
        <authorList>
            <person name="Duchaud E."/>
        </authorList>
    </citation>
    <scope>NUCLEOTIDE SEQUENCE [LARGE SCALE GENOMIC DNA]</scope>
    <source>
        <strain evidence="3">Ena-SAMPLE-TAB-13-05-2024-13:56:06:370-140305</strain>
    </source>
</reference>
<dbReference type="Proteomes" id="UP001497602">
    <property type="component" value="Unassembled WGS sequence"/>
</dbReference>
<feature type="domain" description="Putative acyltransferase ACT14924-like acyltransferase" evidence="2">
    <location>
        <begin position="30"/>
        <end position="273"/>
    </location>
</feature>